<dbReference type="Gene3D" id="3.40.50.1820">
    <property type="entry name" value="alpha/beta hydrolase"/>
    <property type="match status" value="1"/>
</dbReference>
<evidence type="ECO:0000313" key="2">
    <source>
        <dbReference type="EMBL" id="ARU58337.1"/>
    </source>
</evidence>
<proteinExistence type="predicted"/>
<dbReference type="KEGG" id="ome:OLMES_4331"/>
<dbReference type="PANTHER" id="PTHR43194:SF2">
    <property type="entry name" value="PEROXISOMAL MEMBRANE PROTEIN LPX1"/>
    <property type="match status" value="1"/>
</dbReference>
<dbReference type="PANTHER" id="PTHR43194">
    <property type="entry name" value="HYDROLASE ALPHA/BETA FOLD FAMILY"/>
    <property type="match status" value="1"/>
</dbReference>
<gene>
    <name evidence="2" type="ORF">OLMES_4331</name>
</gene>
<dbReference type="GO" id="GO:0016787">
    <property type="term" value="F:hydrolase activity"/>
    <property type="evidence" value="ECO:0007669"/>
    <property type="project" value="UniProtKB-KW"/>
</dbReference>
<protein>
    <submittedName>
        <fullName evidence="2">Alpha/beta fold family hydrolase</fullName>
    </submittedName>
</protein>
<reference evidence="2 3" key="1">
    <citation type="submission" date="2017-05" db="EMBL/GenBank/DDBJ databases">
        <title>Genomic insights into alkan degradation activity of Oleiphilus messinensis.</title>
        <authorList>
            <person name="Kozyavkin S.A."/>
            <person name="Slesarev A.I."/>
            <person name="Golyshin P.N."/>
            <person name="Korzhenkov A."/>
            <person name="Golyshina O.N."/>
            <person name="Toshchakov S.V."/>
        </authorList>
    </citation>
    <scope>NUCLEOTIDE SEQUENCE [LARGE SCALE GENOMIC DNA]</scope>
    <source>
        <strain evidence="2 3">ME102</strain>
    </source>
</reference>
<dbReference type="InterPro" id="IPR000073">
    <property type="entry name" value="AB_hydrolase_1"/>
</dbReference>
<evidence type="ECO:0000313" key="3">
    <source>
        <dbReference type="Proteomes" id="UP000196027"/>
    </source>
</evidence>
<dbReference type="SUPFAM" id="SSF53474">
    <property type="entry name" value="alpha/beta-Hydrolases"/>
    <property type="match status" value="1"/>
</dbReference>
<accession>A0A1Y0ICU1</accession>
<dbReference type="OrthoDB" id="9791366at2"/>
<keyword evidence="2" id="KW-0378">Hydrolase</keyword>
<dbReference type="InterPro" id="IPR050228">
    <property type="entry name" value="Carboxylesterase_BioH"/>
</dbReference>
<organism evidence="2 3">
    <name type="scientific">Oleiphilus messinensis</name>
    <dbReference type="NCBI Taxonomy" id="141451"/>
    <lineage>
        <taxon>Bacteria</taxon>
        <taxon>Pseudomonadati</taxon>
        <taxon>Pseudomonadota</taxon>
        <taxon>Gammaproteobacteria</taxon>
        <taxon>Oceanospirillales</taxon>
        <taxon>Oleiphilaceae</taxon>
        <taxon>Oleiphilus</taxon>
    </lineage>
</organism>
<name>A0A1Y0ICU1_9GAMM</name>
<dbReference type="AlphaFoldDB" id="A0A1Y0ICU1"/>
<dbReference type="EMBL" id="CP021425">
    <property type="protein sequence ID" value="ARU58337.1"/>
    <property type="molecule type" value="Genomic_DNA"/>
</dbReference>
<keyword evidence="3" id="KW-1185">Reference proteome</keyword>
<sequence length="308" mass="33447">MPPSGTETAHINGDIILFVGVGGVKLRASRYGDPQSPPALLLHGGGQTRHAWADTAVALAEAGYCAFTIDARGHGDSDWSPDGDYRADLLAADLAEVMRSLDADPVIIGASMGGLTAMLTLGEDPALTCRALVLVDVAPRLERAGVRRIIEFMRRHQDGFASLEQVRDAIAAYNPHRPPPEDLSGLRKNLRQRADGRYYWHWDPAFLDHARMPVDDEGMFDISRLNAAAQHLDLPTLLIRGYQSDVLSDAGARELLSIIPHARYAVLDQAGHMVAGDRNTVFTETVLDFLNHPDMTGNANSGLTGARR</sequence>
<dbReference type="InterPro" id="IPR029058">
    <property type="entry name" value="AB_hydrolase_fold"/>
</dbReference>
<dbReference type="Pfam" id="PF00561">
    <property type="entry name" value="Abhydrolase_1"/>
    <property type="match status" value="1"/>
</dbReference>
<feature type="domain" description="AB hydrolase-1" evidence="1">
    <location>
        <begin position="40"/>
        <end position="274"/>
    </location>
</feature>
<evidence type="ECO:0000259" key="1">
    <source>
        <dbReference type="Pfam" id="PF00561"/>
    </source>
</evidence>
<dbReference type="Proteomes" id="UP000196027">
    <property type="component" value="Chromosome"/>
</dbReference>